<dbReference type="EMBL" id="BMCU01000001">
    <property type="protein sequence ID" value="GGF98302.1"/>
    <property type="molecule type" value="Genomic_DNA"/>
</dbReference>
<gene>
    <name evidence="2" type="ORF">GCM10007304_10370</name>
</gene>
<protein>
    <submittedName>
        <fullName evidence="2">NAD-dependent dehydratase</fullName>
    </submittedName>
</protein>
<reference evidence="2" key="1">
    <citation type="journal article" date="2014" name="Int. J. Syst. Evol. Microbiol.">
        <title>Complete genome sequence of Corynebacterium casei LMG S-19264T (=DSM 44701T), isolated from a smear-ripened cheese.</title>
        <authorList>
            <consortium name="US DOE Joint Genome Institute (JGI-PGF)"/>
            <person name="Walter F."/>
            <person name="Albersmeier A."/>
            <person name="Kalinowski J."/>
            <person name="Ruckert C."/>
        </authorList>
    </citation>
    <scope>NUCLEOTIDE SEQUENCE</scope>
    <source>
        <strain evidence="2">CCM 7905</strain>
    </source>
</reference>
<dbReference type="PANTHER" id="PTHR15020">
    <property type="entry name" value="FLAVIN REDUCTASE-RELATED"/>
    <property type="match status" value="1"/>
</dbReference>
<feature type="domain" description="NAD(P)-binding" evidence="1">
    <location>
        <begin position="8"/>
        <end position="192"/>
    </location>
</feature>
<accession>A0A917FQV1</accession>
<dbReference type="InterPro" id="IPR036291">
    <property type="entry name" value="NAD(P)-bd_dom_sf"/>
</dbReference>
<dbReference type="PANTHER" id="PTHR15020:SF50">
    <property type="entry name" value="UPF0659 PROTEIN YMR090W"/>
    <property type="match status" value="1"/>
</dbReference>
<dbReference type="CDD" id="cd05243">
    <property type="entry name" value="SDR_a5"/>
    <property type="match status" value="1"/>
</dbReference>
<proteinExistence type="predicted"/>
<keyword evidence="3" id="KW-1185">Reference proteome</keyword>
<dbReference type="AlphaFoldDB" id="A0A917FQV1"/>
<dbReference type="Pfam" id="PF13460">
    <property type="entry name" value="NAD_binding_10"/>
    <property type="match status" value="1"/>
</dbReference>
<comment type="caution">
    <text evidence="2">The sequence shown here is derived from an EMBL/GenBank/DDBJ whole genome shotgun (WGS) entry which is preliminary data.</text>
</comment>
<dbReference type="InterPro" id="IPR016040">
    <property type="entry name" value="NAD(P)-bd_dom"/>
</dbReference>
<name>A0A917FQV1_9NOCA</name>
<dbReference type="RefSeq" id="WP_188543578.1">
    <property type="nucleotide sequence ID" value="NZ_BMCU01000001.1"/>
</dbReference>
<evidence type="ECO:0000313" key="2">
    <source>
        <dbReference type="EMBL" id="GGF98302.1"/>
    </source>
</evidence>
<organism evidence="2 3">
    <name type="scientific">Rhodococcoides trifolii</name>
    <dbReference type="NCBI Taxonomy" id="908250"/>
    <lineage>
        <taxon>Bacteria</taxon>
        <taxon>Bacillati</taxon>
        <taxon>Actinomycetota</taxon>
        <taxon>Actinomycetes</taxon>
        <taxon>Mycobacteriales</taxon>
        <taxon>Nocardiaceae</taxon>
        <taxon>Rhodococcoides</taxon>
    </lineage>
</organism>
<dbReference type="SUPFAM" id="SSF51735">
    <property type="entry name" value="NAD(P)-binding Rossmann-fold domains"/>
    <property type="match status" value="1"/>
</dbReference>
<evidence type="ECO:0000313" key="3">
    <source>
        <dbReference type="Proteomes" id="UP000654257"/>
    </source>
</evidence>
<evidence type="ECO:0000259" key="1">
    <source>
        <dbReference type="Pfam" id="PF13460"/>
    </source>
</evidence>
<dbReference type="Gene3D" id="3.40.50.720">
    <property type="entry name" value="NAD(P)-binding Rossmann-like Domain"/>
    <property type="match status" value="1"/>
</dbReference>
<dbReference type="Proteomes" id="UP000654257">
    <property type="component" value="Unassembled WGS sequence"/>
</dbReference>
<sequence length="215" mass="22319">MSKVAIIGGHGKIALKLAKILSDGGHEVFSLIRNPDQEQDITNVRATPLIADVENMSTEEITAALNGNDVVVFAAGAGGGDADRTYAVDRDAAKRSIDATAAAGVERFLLVSYFGASLDHGVDSGDSFYAYAEAKAEADDYLKKSALAWTIVAPASLTDDPGTGKIRTKKQGADGGSVSRDDVAAVLAEAIDTIETTGQMIEFVEGDTPIAEALA</sequence>
<reference evidence="2" key="2">
    <citation type="submission" date="2020-09" db="EMBL/GenBank/DDBJ databases">
        <authorList>
            <person name="Sun Q."/>
            <person name="Sedlacek I."/>
        </authorList>
    </citation>
    <scope>NUCLEOTIDE SEQUENCE</scope>
    <source>
        <strain evidence="2">CCM 7905</strain>
    </source>
</reference>